<reference evidence="5 6" key="1">
    <citation type="submission" date="2017-11" db="EMBL/GenBank/DDBJ databases">
        <title>Infants hospitalized years apart are colonized by the same room-sourced microbial strains.</title>
        <authorList>
            <person name="Brooks B."/>
            <person name="Olm M.R."/>
            <person name="Firek B.A."/>
            <person name="Baker R."/>
            <person name="Thomas B.C."/>
            <person name="Morowitz M.J."/>
            <person name="Banfield J.F."/>
        </authorList>
    </citation>
    <scope>NUCLEOTIDE SEQUENCE [LARGE SCALE GENOMIC DNA]</scope>
    <source>
        <strain evidence="5">S2_009_000_R2_76</strain>
    </source>
</reference>
<dbReference type="Proteomes" id="UP000249645">
    <property type="component" value="Unassembled WGS sequence"/>
</dbReference>
<sequence>MEIILTDAGKRFNKEWIFKGLNYQFEDGKAYAVVGNNGSGKSTLLQCVAGATNLNQGECVWRQEGFSEKTNTGERIYQYFSFAAPYLDVVEEMTALEFLKFHHSFKPLLSGVSHLDLLKEVQLENAANKQIRHYSSGMKQRIKLAMAIFSETPVLLLDEPCANFDQAGFELYKSLIERYTSNRLVIVCSNDPEEYAFFCDNTIDIRAYKPIKKASI</sequence>
<evidence type="ECO:0000313" key="6">
    <source>
        <dbReference type="Proteomes" id="UP000249645"/>
    </source>
</evidence>
<evidence type="ECO:0000256" key="3">
    <source>
        <dbReference type="ARBA" id="ARBA00022840"/>
    </source>
</evidence>
<dbReference type="GO" id="GO:0005524">
    <property type="term" value="F:ATP binding"/>
    <property type="evidence" value="ECO:0007669"/>
    <property type="project" value="UniProtKB-KW"/>
</dbReference>
<proteinExistence type="predicted"/>
<dbReference type="InterPro" id="IPR003593">
    <property type="entry name" value="AAA+_ATPase"/>
</dbReference>
<organism evidence="5 6">
    <name type="scientific">Pseudopedobacter saltans</name>
    <dbReference type="NCBI Taxonomy" id="151895"/>
    <lineage>
        <taxon>Bacteria</taxon>
        <taxon>Pseudomonadati</taxon>
        <taxon>Bacteroidota</taxon>
        <taxon>Sphingobacteriia</taxon>
        <taxon>Sphingobacteriales</taxon>
        <taxon>Sphingobacteriaceae</taxon>
        <taxon>Pseudopedobacter</taxon>
    </lineage>
</organism>
<dbReference type="InterPro" id="IPR051782">
    <property type="entry name" value="ABC_Transporter_VariousFunc"/>
</dbReference>
<dbReference type="PROSITE" id="PS50893">
    <property type="entry name" value="ABC_TRANSPORTER_2"/>
    <property type="match status" value="1"/>
</dbReference>
<evidence type="ECO:0000256" key="1">
    <source>
        <dbReference type="ARBA" id="ARBA00022448"/>
    </source>
</evidence>
<keyword evidence="2" id="KW-0547">Nucleotide-binding</keyword>
<dbReference type="PANTHER" id="PTHR42939">
    <property type="entry name" value="ABC TRANSPORTER ATP-BINDING PROTEIN ALBC-RELATED"/>
    <property type="match status" value="1"/>
</dbReference>
<dbReference type="PROSITE" id="PS00211">
    <property type="entry name" value="ABC_TRANSPORTER_1"/>
    <property type="match status" value="1"/>
</dbReference>
<evidence type="ECO:0000256" key="2">
    <source>
        <dbReference type="ARBA" id="ARBA00022741"/>
    </source>
</evidence>
<evidence type="ECO:0000259" key="4">
    <source>
        <dbReference type="PROSITE" id="PS50893"/>
    </source>
</evidence>
<gene>
    <name evidence="5" type="ORF">DI598_08240</name>
</gene>
<feature type="domain" description="ABC transporter" evidence="4">
    <location>
        <begin position="3"/>
        <end position="214"/>
    </location>
</feature>
<dbReference type="PANTHER" id="PTHR42939:SF1">
    <property type="entry name" value="ABC TRANSPORTER ATP-BINDING PROTEIN ALBC-RELATED"/>
    <property type="match status" value="1"/>
</dbReference>
<dbReference type="EMBL" id="QFOI01000118">
    <property type="protein sequence ID" value="PZP49296.1"/>
    <property type="molecule type" value="Genomic_DNA"/>
</dbReference>
<evidence type="ECO:0000313" key="5">
    <source>
        <dbReference type="EMBL" id="PZP49296.1"/>
    </source>
</evidence>
<dbReference type="InterPro" id="IPR003439">
    <property type="entry name" value="ABC_transporter-like_ATP-bd"/>
</dbReference>
<keyword evidence="1" id="KW-0813">Transport</keyword>
<protein>
    <submittedName>
        <fullName evidence="5">ABC transporter ATP-binding protein</fullName>
    </submittedName>
</protein>
<name>A0A2W5GTX9_9SPHI</name>
<accession>A0A2W5GTX9</accession>
<dbReference type="InterPro" id="IPR017871">
    <property type="entry name" value="ABC_transporter-like_CS"/>
</dbReference>
<comment type="caution">
    <text evidence="5">The sequence shown here is derived from an EMBL/GenBank/DDBJ whole genome shotgun (WGS) entry which is preliminary data.</text>
</comment>
<dbReference type="SMART" id="SM00382">
    <property type="entry name" value="AAA"/>
    <property type="match status" value="1"/>
</dbReference>
<dbReference type="SUPFAM" id="SSF52540">
    <property type="entry name" value="P-loop containing nucleoside triphosphate hydrolases"/>
    <property type="match status" value="1"/>
</dbReference>
<keyword evidence="3 5" id="KW-0067">ATP-binding</keyword>
<dbReference type="InterPro" id="IPR027417">
    <property type="entry name" value="P-loop_NTPase"/>
</dbReference>
<dbReference type="Gene3D" id="3.40.50.300">
    <property type="entry name" value="P-loop containing nucleotide triphosphate hydrolases"/>
    <property type="match status" value="1"/>
</dbReference>
<dbReference type="Pfam" id="PF00005">
    <property type="entry name" value="ABC_tran"/>
    <property type="match status" value="1"/>
</dbReference>
<dbReference type="GO" id="GO:0016887">
    <property type="term" value="F:ATP hydrolysis activity"/>
    <property type="evidence" value="ECO:0007669"/>
    <property type="project" value="InterPro"/>
</dbReference>
<dbReference type="AlphaFoldDB" id="A0A2W5GTX9"/>